<comment type="caution">
    <text evidence="1">The sequence shown here is derived from an EMBL/GenBank/DDBJ whole genome shotgun (WGS) entry which is preliminary data.</text>
</comment>
<evidence type="ECO:0000313" key="1">
    <source>
        <dbReference type="EMBL" id="PMB89005.1"/>
    </source>
</evidence>
<dbReference type="RefSeq" id="WP_102184591.1">
    <property type="nucleotide sequence ID" value="NZ_CAUPGC010000002.1"/>
</dbReference>
<accession>A0ABX4UN19</accession>
<reference evidence="1 2" key="1">
    <citation type="submission" date="2017-09" db="EMBL/GenBank/DDBJ databases">
        <title>Bacterial strain isolated from the female urinary microbiota.</title>
        <authorList>
            <person name="Thomas-White K."/>
            <person name="Kumar N."/>
            <person name="Forster S."/>
            <person name="Putonti C."/>
            <person name="Lawley T."/>
            <person name="Wolfe A.J."/>
        </authorList>
    </citation>
    <scope>NUCLEOTIDE SEQUENCE [LARGE SCALE GENOMIC DNA]</scope>
    <source>
        <strain evidence="1 2">UMB0744</strain>
    </source>
</reference>
<proteinExistence type="predicted"/>
<dbReference type="InterPro" id="IPR019639">
    <property type="entry name" value="DUF2505"/>
</dbReference>
<organism evidence="1 2">
    <name type="scientific">Varibaculum cambriense</name>
    <dbReference type="NCBI Taxonomy" id="184870"/>
    <lineage>
        <taxon>Bacteria</taxon>
        <taxon>Bacillati</taxon>
        <taxon>Actinomycetota</taxon>
        <taxon>Actinomycetes</taxon>
        <taxon>Actinomycetales</taxon>
        <taxon>Actinomycetaceae</taxon>
        <taxon>Varibaculum</taxon>
    </lineage>
</organism>
<dbReference type="Proteomes" id="UP000243201">
    <property type="component" value="Unassembled WGS sequence"/>
</dbReference>
<gene>
    <name evidence="1" type="ORF">CJ240_08355</name>
</gene>
<dbReference type="EMBL" id="PNGC01000003">
    <property type="protein sequence ID" value="PMB89005.1"/>
    <property type="molecule type" value="Genomic_DNA"/>
</dbReference>
<dbReference type="SUPFAM" id="SSF55961">
    <property type="entry name" value="Bet v1-like"/>
    <property type="match status" value="1"/>
</dbReference>
<evidence type="ECO:0008006" key="3">
    <source>
        <dbReference type="Google" id="ProtNLM"/>
    </source>
</evidence>
<keyword evidence="2" id="KW-1185">Reference proteome</keyword>
<name>A0ABX4UN19_9ACTO</name>
<sequence>MRDFELEVEYPSSPERVWQMLTDPRFLEFRWRQISQVQCQVQVEQAGSGTFVSRANVNLAEVKAPPTYTRLLPDELEIEVVENWITSPRPGLLAQGDFEVRFDRVPVQVRAESFLKASPQDPEKTLRNISGNLQVNMPLIGGKVERELLSHLQVFSGGEEEAAESWLANHAG</sequence>
<evidence type="ECO:0000313" key="2">
    <source>
        <dbReference type="Proteomes" id="UP000243201"/>
    </source>
</evidence>
<dbReference type="Pfam" id="PF10698">
    <property type="entry name" value="DUF2505"/>
    <property type="match status" value="1"/>
</dbReference>
<protein>
    <recommendedName>
        <fullName evidence="3">DUF2505 domain-containing protein</fullName>
    </recommendedName>
</protein>